<reference evidence="4 5" key="1">
    <citation type="submission" date="2013-03" db="EMBL/GenBank/DDBJ databases">
        <title>The Genome Sequence of Exophiala aquamarina CBS 119918.</title>
        <authorList>
            <consortium name="The Broad Institute Genomics Platform"/>
            <person name="Cuomo C."/>
            <person name="de Hoog S."/>
            <person name="Gorbushina A."/>
            <person name="Walker B."/>
            <person name="Young S.K."/>
            <person name="Zeng Q."/>
            <person name="Gargeya S."/>
            <person name="Fitzgerald M."/>
            <person name="Haas B."/>
            <person name="Abouelleil A."/>
            <person name="Allen A.W."/>
            <person name="Alvarado L."/>
            <person name="Arachchi H.M."/>
            <person name="Berlin A.M."/>
            <person name="Chapman S.B."/>
            <person name="Gainer-Dewar J."/>
            <person name="Goldberg J."/>
            <person name="Griggs A."/>
            <person name="Gujja S."/>
            <person name="Hansen M."/>
            <person name="Howarth C."/>
            <person name="Imamovic A."/>
            <person name="Ireland A."/>
            <person name="Larimer J."/>
            <person name="McCowan C."/>
            <person name="Murphy C."/>
            <person name="Pearson M."/>
            <person name="Poon T.W."/>
            <person name="Priest M."/>
            <person name="Roberts A."/>
            <person name="Saif S."/>
            <person name="Shea T."/>
            <person name="Sisk P."/>
            <person name="Sykes S."/>
            <person name="Wortman J."/>
            <person name="Nusbaum C."/>
            <person name="Birren B."/>
        </authorList>
    </citation>
    <scope>NUCLEOTIDE SEQUENCE [LARGE SCALE GENOMIC DNA]</scope>
    <source>
        <strain evidence="4 5">CBS 119918</strain>
    </source>
</reference>
<dbReference type="HOGENOM" id="CLU_049749_3_1_1"/>
<keyword evidence="5" id="KW-1185">Reference proteome</keyword>
<gene>
    <name evidence="4" type="ORF">A1O9_03365</name>
</gene>
<protein>
    <recommendedName>
        <fullName evidence="3">Methyltransferase domain-containing protein</fullName>
    </recommendedName>
</protein>
<dbReference type="CDD" id="cd02440">
    <property type="entry name" value="AdoMet_MTases"/>
    <property type="match status" value="1"/>
</dbReference>
<organism evidence="4 5">
    <name type="scientific">Exophiala aquamarina CBS 119918</name>
    <dbReference type="NCBI Taxonomy" id="1182545"/>
    <lineage>
        <taxon>Eukaryota</taxon>
        <taxon>Fungi</taxon>
        <taxon>Dikarya</taxon>
        <taxon>Ascomycota</taxon>
        <taxon>Pezizomycotina</taxon>
        <taxon>Eurotiomycetes</taxon>
        <taxon>Chaetothyriomycetidae</taxon>
        <taxon>Chaetothyriales</taxon>
        <taxon>Herpotrichiellaceae</taxon>
        <taxon>Exophiala</taxon>
    </lineage>
</organism>
<dbReference type="PANTHER" id="PTHR43861:SF1">
    <property type="entry name" value="TRANS-ACONITATE 2-METHYLTRANSFERASE"/>
    <property type="match status" value="1"/>
</dbReference>
<evidence type="ECO:0000259" key="3">
    <source>
        <dbReference type="Pfam" id="PF13649"/>
    </source>
</evidence>
<evidence type="ECO:0000313" key="5">
    <source>
        <dbReference type="Proteomes" id="UP000027920"/>
    </source>
</evidence>
<dbReference type="STRING" id="1182545.A0A072Q1Q9"/>
<dbReference type="EMBL" id="AMGV01000002">
    <property type="protein sequence ID" value="KEF61795.1"/>
    <property type="molecule type" value="Genomic_DNA"/>
</dbReference>
<keyword evidence="2" id="KW-0808">Transferase</keyword>
<dbReference type="AlphaFoldDB" id="A0A072Q1Q9"/>
<dbReference type="GO" id="GO:0008168">
    <property type="term" value="F:methyltransferase activity"/>
    <property type="evidence" value="ECO:0007669"/>
    <property type="project" value="UniProtKB-KW"/>
</dbReference>
<dbReference type="GO" id="GO:0032259">
    <property type="term" value="P:methylation"/>
    <property type="evidence" value="ECO:0007669"/>
    <property type="project" value="UniProtKB-KW"/>
</dbReference>
<sequence>MTHFSSTQYNSISGEYDAVNGLPISRAIVINVERVLSPYIKGAKVLEMACGTGFFTRPLLDWGATSVVGVDISQGMIDIAQAEFSKSSSASNCDFMVKDCTQPFDVGIGQFDLVFAAWLLNYSADEAVMAAIFKNISRHLKPGGRLVTVAPHEEEDPLVCINNLNSTFDAKYGYKVELREKLEVGYHVHLYFSTDPKVDFGNYFLPKSIYEKAGRAGGMKGKMSWQDITLPENHDEVNTYMAEPVPTDYFDDWLKYPDFGILVAEK</sequence>
<dbReference type="InterPro" id="IPR041698">
    <property type="entry name" value="Methyltransf_25"/>
</dbReference>
<keyword evidence="1" id="KW-0489">Methyltransferase</keyword>
<evidence type="ECO:0000256" key="2">
    <source>
        <dbReference type="ARBA" id="ARBA00022679"/>
    </source>
</evidence>
<dbReference type="RefSeq" id="XP_013264385.1">
    <property type="nucleotide sequence ID" value="XM_013408931.1"/>
</dbReference>
<dbReference type="GeneID" id="25278301"/>
<accession>A0A072Q1Q9</accession>
<feature type="domain" description="Methyltransferase" evidence="3">
    <location>
        <begin position="45"/>
        <end position="144"/>
    </location>
</feature>
<comment type="caution">
    <text evidence="4">The sequence shown here is derived from an EMBL/GenBank/DDBJ whole genome shotgun (WGS) entry which is preliminary data.</text>
</comment>
<name>A0A072Q1Q9_9EURO</name>
<dbReference type="PANTHER" id="PTHR43861">
    <property type="entry name" value="TRANS-ACONITATE 2-METHYLTRANSFERASE-RELATED"/>
    <property type="match status" value="1"/>
</dbReference>
<dbReference type="VEuPathDB" id="FungiDB:A1O9_03365"/>
<dbReference type="Gene3D" id="3.40.50.150">
    <property type="entry name" value="Vaccinia Virus protein VP39"/>
    <property type="match status" value="1"/>
</dbReference>
<evidence type="ECO:0000256" key="1">
    <source>
        <dbReference type="ARBA" id="ARBA00022603"/>
    </source>
</evidence>
<dbReference type="InterPro" id="IPR029063">
    <property type="entry name" value="SAM-dependent_MTases_sf"/>
</dbReference>
<dbReference type="Pfam" id="PF13649">
    <property type="entry name" value="Methyltransf_25"/>
    <property type="match status" value="1"/>
</dbReference>
<dbReference type="Proteomes" id="UP000027920">
    <property type="component" value="Unassembled WGS sequence"/>
</dbReference>
<dbReference type="SUPFAM" id="SSF53335">
    <property type="entry name" value="S-adenosyl-L-methionine-dependent methyltransferases"/>
    <property type="match status" value="1"/>
</dbReference>
<proteinExistence type="predicted"/>
<evidence type="ECO:0000313" key="4">
    <source>
        <dbReference type="EMBL" id="KEF61795.1"/>
    </source>
</evidence>
<dbReference type="OrthoDB" id="3647at2759"/>